<name>A0A0B0DA01_9MICC</name>
<gene>
    <name evidence="17" type="ORF">AS25_07585</name>
</gene>
<evidence type="ECO:0000256" key="1">
    <source>
        <dbReference type="ARBA" id="ARBA00001970"/>
    </source>
</evidence>
<comment type="similarity">
    <text evidence="2">In the C-terminal section; belongs to the flavoprotein pyridine nucleotide cytochrome reductase family.</text>
</comment>
<dbReference type="InterPro" id="IPR000971">
    <property type="entry name" value="Globin"/>
</dbReference>
<feature type="domain" description="Globin" evidence="15">
    <location>
        <begin position="1"/>
        <end position="141"/>
    </location>
</feature>
<evidence type="ECO:0000313" key="18">
    <source>
        <dbReference type="Proteomes" id="UP000030664"/>
    </source>
</evidence>
<keyword evidence="9" id="KW-0408">Iron</keyword>
<dbReference type="Gene3D" id="2.40.30.10">
    <property type="entry name" value="Translation factors"/>
    <property type="match status" value="1"/>
</dbReference>
<evidence type="ECO:0000256" key="7">
    <source>
        <dbReference type="ARBA" id="ARBA00022723"/>
    </source>
</evidence>
<dbReference type="InterPro" id="IPR012292">
    <property type="entry name" value="Globin/Proto"/>
</dbReference>
<dbReference type="GO" id="GO:0046210">
    <property type="term" value="P:nitric oxide catabolic process"/>
    <property type="evidence" value="ECO:0007669"/>
    <property type="project" value="TreeGrafter"/>
</dbReference>
<keyword evidence="7" id="KW-0479">Metal-binding</keyword>
<dbReference type="CDD" id="cd06184">
    <property type="entry name" value="flavohem_like_fad_nad_binding"/>
    <property type="match status" value="1"/>
</dbReference>
<comment type="caution">
    <text evidence="17">The sequence shown here is derived from an EMBL/GenBank/DDBJ whole genome shotgun (WGS) entry which is preliminary data.</text>
</comment>
<evidence type="ECO:0000256" key="3">
    <source>
        <dbReference type="ARBA" id="ARBA00012229"/>
    </source>
</evidence>
<dbReference type="GO" id="GO:0051537">
    <property type="term" value="F:2 iron, 2 sulfur cluster binding"/>
    <property type="evidence" value="ECO:0007669"/>
    <property type="project" value="UniProtKB-KW"/>
</dbReference>
<feature type="domain" description="FAD-binding FR-type" evidence="16">
    <location>
        <begin position="151"/>
        <end position="254"/>
    </location>
</feature>
<dbReference type="GO" id="GO:0020037">
    <property type="term" value="F:heme binding"/>
    <property type="evidence" value="ECO:0007669"/>
    <property type="project" value="InterPro"/>
</dbReference>
<dbReference type="PROSITE" id="PS01033">
    <property type="entry name" value="GLOBIN"/>
    <property type="match status" value="1"/>
</dbReference>
<evidence type="ECO:0000256" key="12">
    <source>
        <dbReference type="ARBA" id="ARBA00048649"/>
    </source>
</evidence>
<evidence type="ECO:0000256" key="2">
    <source>
        <dbReference type="ARBA" id="ARBA00006401"/>
    </source>
</evidence>
<dbReference type="AlphaFoldDB" id="A0A0B0DA01"/>
<sequence length="396" mass="43741">MLSQKSRPVIEQTIGVIAERIPAITPEFYKSMFNARPDLLDGMFSRSNQKNGTQPQALAGSIAAFASHLLNHPDSYPDEVLSRVAHKHASLGLLPEEYPTVHEHLFGAIAADLGDAATPEVVAAWDEVYWLMADALIKLEKGLYGQQANDVMFAPFKLVSKEDIAEGVVAFEFEPADDTPLTRSIPGQYVTIQVKVKDGIRQPRQFTLVPSQEGHRRVVIRKDPHGEVTPILHEDINEGDVLEISNPYGDVVLDEGHGSLVLASAGIGTTPIVAFLDRLAKEGSQRKVTVLHADHSKERWPGRQIMERLVDSLPNATMITWMETPGEGDHEGFMNIADVDLDVDEDTNAFMCGPLPFMKALRSQLIEKGVPGRNIQYEIFGPDQWMLHDEARAANA</sequence>
<dbReference type="CDD" id="cd14782">
    <property type="entry name" value="FHb-globin_2"/>
    <property type="match status" value="1"/>
</dbReference>
<keyword evidence="4 14" id="KW-0349">Heme</keyword>
<comment type="catalytic activity">
    <reaction evidence="12">
        <text>2 nitric oxide + NADH + 2 O2 = 2 nitrate + NAD(+) + H(+)</text>
        <dbReference type="Rhea" id="RHEA:19469"/>
        <dbReference type="ChEBI" id="CHEBI:15378"/>
        <dbReference type="ChEBI" id="CHEBI:15379"/>
        <dbReference type="ChEBI" id="CHEBI:16480"/>
        <dbReference type="ChEBI" id="CHEBI:17632"/>
        <dbReference type="ChEBI" id="CHEBI:57540"/>
        <dbReference type="ChEBI" id="CHEBI:57945"/>
        <dbReference type="EC" id="1.14.12.17"/>
    </reaction>
</comment>
<dbReference type="GO" id="GO:0046872">
    <property type="term" value="F:metal ion binding"/>
    <property type="evidence" value="ECO:0007669"/>
    <property type="project" value="UniProtKB-KW"/>
</dbReference>
<dbReference type="InterPro" id="IPR039261">
    <property type="entry name" value="FNR_nucleotide-bd"/>
</dbReference>
<dbReference type="GO" id="GO:0008941">
    <property type="term" value="F:nitric oxide dioxygenase NAD(P)H activity"/>
    <property type="evidence" value="ECO:0007669"/>
    <property type="project" value="UniProtKB-EC"/>
</dbReference>
<accession>A0A0B0DA01</accession>
<evidence type="ECO:0000256" key="4">
    <source>
        <dbReference type="ARBA" id="ARBA00022617"/>
    </source>
</evidence>
<keyword evidence="11" id="KW-0520">NAD</keyword>
<dbReference type="Pfam" id="PF00970">
    <property type="entry name" value="FAD_binding_6"/>
    <property type="match status" value="1"/>
</dbReference>
<evidence type="ECO:0000256" key="5">
    <source>
        <dbReference type="ARBA" id="ARBA00022621"/>
    </source>
</evidence>
<dbReference type="PANTHER" id="PTHR43396">
    <property type="entry name" value="FLAVOHEMOPROTEIN"/>
    <property type="match status" value="1"/>
</dbReference>
<dbReference type="eggNOG" id="COG1018">
    <property type="taxonomic scope" value="Bacteria"/>
</dbReference>
<reference evidence="17 18" key="1">
    <citation type="submission" date="2014-09" db="EMBL/GenBank/DDBJ databases">
        <title>High-quality draft genome sequence of Kocuria marina SO9-6, an actinobacterium isolated from a copper mine.</title>
        <authorList>
            <person name="Castro D.B."/>
            <person name="Pereira L.B."/>
            <person name="Silva M.V."/>
            <person name="Silva B.P."/>
            <person name="Zanardi B.R."/>
            <person name="Carlos C."/>
            <person name="Belgini D.R."/>
            <person name="Limache E.G."/>
            <person name="Lacerda G.V."/>
            <person name="Nery M.B."/>
            <person name="Gomes M.B."/>
            <person name="Souza S."/>
            <person name="Silva T.M."/>
            <person name="Rodrigues V.D."/>
            <person name="Paulino L.C."/>
            <person name="Vicentini R."/>
            <person name="Ferraz L.F."/>
            <person name="Ottoboni L.M."/>
        </authorList>
    </citation>
    <scope>NUCLEOTIDE SEQUENCE [LARGE SCALE GENOMIC DNA]</scope>
    <source>
        <strain evidence="17 18">SO9-6</strain>
    </source>
</reference>
<evidence type="ECO:0000256" key="8">
    <source>
        <dbReference type="ARBA" id="ARBA00022857"/>
    </source>
</evidence>
<dbReference type="Gene3D" id="1.10.490.10">
    <property type="entry name" value="Globins"/>
    <property type="match status" value="1"/>
</dbReference>
<dbReference type="EC" id="1.14.12.17" evidence="3"/>
<comment type="similarity">
    <text evidence="14">Belongs to the globin family.</text>
</comment>
<dbReference type="Proteomes" id="UP000030664">
    <property type="component" value="Unassembled WGS sequence"/>
</dbReference>
<dbReference type="InterPro" id="IPR009050">
    <property type="entry name" value="Globin-like_sf"/>
</dbReference>
<evidence type="ECO:0000256" key="10">
    <source>
        <dbReference type="ARBA" id="ARBA00023014"/>
    </source>
</evidence>
<keyword evidence="5 14" id="KW-0561">Oxygen transport</keyword>
<proteinExistence type="inferred from homology"/>
<keyword evidence="8" id="KW-0521">NADP</keyword>
<evidence type="ECO:0000259" key="16">
    <source>
        <dbReference type="PROSITE" id="PS51384"/>
    </source>
</evidence>
<dbReference type="GO" id="GO:0071500">
    <property type="term" value="P:cellular response to nitrosative stress"/>
    <property type="evidence" value="ECO:0007669"/>
    <property type="project" value="TreeGrafter"/>
</dbReference>
<dbReference type="Gene3D" id="3.40.50.80">
    <property type="entry name" value="Nucleotide-binding domain of ferredoxin-NADP reductase (FNR) module"/>
    <property type="match status" value="1"/>
</dbReference>
<dbReference type="PANTHER" id="PTHR43396:SF3">
    <property type="entry name" value="FLAVOHEMOPROTEIN"/>
    <property type="match status" value="1"/>
</dbReference>
<dbReference type="GO" id="GO:0071949">
    <property type="term" value="F:FAD binding"/>
    <property type="evidence" value="ECO:0007669"/>
    <property type="project" value="TreeGrafter"/>
</dbReference>
<keyword evidence="10" id="KW-0411">Iron-sulfur</keyword>
<dbReference type="InterPro" id="IPR017938">
    <property type="entry name" value="Riboflavin_synthase-like_b-brl"/>
</dbReference>
<protein>
    <recommendedName>
        <fullName evidence="3">nitric oxide dioxygenase</fullName>
        <ecNumber evidence="3">1.14.12.17</ecNumber>
    </recommendedName>
</protein>
<dbReference type="GO" id="GO:0005344">
    <property type="term" value="F:oxygen carrier activity"/>
    <property type="evidence" value="ECO:0007669"/>
    <property type="project" value="UniProtKB-KW"/>
</dbReference>
<comment type="catalytic activity">
    <reaction evidence="13">
        <text>2 nitric oxide + NADPH + 2 O2 = 2 nitrate + NADP(+) + H(+)</text>
        <dbReference type="Rhea" id="RHEA:19465"/>
        <dbReference type="ChEBI" id="CHEBI:15378"/>
        <dbReference type="ChEBI" id="CHEBI:15379"/>
        <dbReference type="ChEBI" id="CHEBI:16480"/>
        <dbReference type="ChEBI" id="CHEBI:17632"/>
        <dbReference type="ChEBI" id="CHEBI:57783"/>
        <dbReference type="ChEBI" id="CHEBI:58349"/>
        <dbReference type="EC" id="1.14.12.17"/>
    </reaction>
</comment>
<dbReference type="InterPro" id="IPR001433">
    <property type="entry name" value="OxRdtase_FAD/NAD-bd"/>
</dbReference>
<evidence type="ECO:0000259" key="15">
    <source>
        <dbReference type="PROSITE" id="PS01033"/>
    </source>
</evidence>
<evidence type="ECO:0000256" key="6">
    <source>
        <dbReference type="ARBA" id="ARBA00022714"/>
    </source>
</evidence>
<evidence type="ECO:0000256" key="14">
    <source>
        <dbReference type="RuleBase" id="RU000356"/>
    </source>
</evidence>
<dbReference type="RefSeq" id="WP_035964016.1">
    <property type="nucleotide sequence ID" value="NZ_JROM01000022.1"/>
</dbReference>
<evidence type="ECO:0000256" key="13">
    <source>
        <dbReference type="ARBA" id="ARBA00049433"/>
    </source>
</evidence>
<dbReference type="Pfam" id="PF00175">
    <property type="entry name" value="NAD_binding_1"/>
    <property type="match status" value="1"/>
</dbReference>
<organism evidence="17 18">
    <name type="scientific">Kocuria marina</name>
    <dbReference type="NCBI Taxonomy" id="223184"/>
    <lineage>
        <taxon>Bacteria</taxon>
        <taxon>Bacillati</taxon>
        <taxon>Actinomycetota</taxon>
        <taxon>Actinomycetes</taxon>
        <taxon>Micrococcales</taxon>
        <taxon>Micrococcaceae</taxon>
        <taxon>Kocuria</taxon>
    </lineage>
</organism>
<dbReference type="eggNOG" id="COG1017">
    <property type="taxonomic scope" value="Bacteria"/>
</dbReference>
<dbReference type="SUPFAM" id="SSF46458">
    <property type="entry name" value="Globin-like"/>
    <property type="match status" value="1"/>
</dbReference>
<keyword evidence="14" id="KW-0813">Transport</keyword>
<comment type="cofactor">
    <cofactor evidence="1">
        <name>heme b</name>
        <dbReference type="ChEBI" id="CHEBI:60344"/>
    </cofactor>
</comment>
<dbReference type="PRINTS" id="PR00409">
    <property type="entry name" value="PHDIOXRDTASE"/>
</dbReference>
<dbReference type="STRING" id="223184.AS25_07585"/>
<evidence type="ECO:0000256" key="9">
    <source>
        <dbReference type="ARBA" id="ARBA00023004"/>
    </source>
</evidence>
<dbReference type="GO" id="GO:0019825">
    <property type="term" value="F:oxygen binding"/>
    <property type="evidence" value="ECO:0007669"/>
    <property type="project" value="InterPro"/>
</dbReference>
<dbReference type="PROSITE" id="PS51384">
    <property type="entry name" value="FAD_FR"/>
    <property type="match status" value="1"/>
</dbReference>
<evidence type="ECO:0000313" key="17">
    <source>
        <dbReference type="EMBL" id="KHE74243.1"/>
    </source>
</evidence>
<keyword evidence="6" id="KW-0001">2Fe-2S</keyword>
<dbReference type="InterPro" id="IPR017927">
    <property type="entry name" value="FAD-bd_FR_type"/>
</dbReference>
<dbReference type="SUPFAM" id="SSF63380">
    <property type="entry name" value="Riboflavin synthase domain-like"/>
    <property type="match status" value="1"/>
</dbReference>
<dbReference type="Pfam" id="PF00042">
    <property type="entry name" value="Globin"/>
    <property type="match status" value="1"/>
</dbReference>
<dbReference type="InterPro" id="IPR008333">
    <property type="entry name" value="Cbr1-like_FAD-bd_dom"/>
</dbReference>
<dbReference type="SUPFAM" id="SSF52343">
    <property type="entry name" value="Ferredoxin reductase-like, C-terminal NADP-linked domain"/>
    <property type="match status" value="1"/>
</dbReference>
<dbReference type="EMBL" id="JROM01000022">
    <property type="protein sequence ID" value="KHE74243.1"/>
    <property type="molecule type" value="Genomic_DNA"/>
</dbReference>
<evidence type="ECO:0000256" key="11">
    <source>
        <dbReference type="ARBA" id="ARBA00023027"/>
    </source>
</evidence>